<dbReference type="EMBL" id="CM042886">
    <property type="protein sequence ID" value="KAI4340506.1"/>
    <property type="molecule type" value="Genomic_DNA"/>
</dbReference>
<evidence type="ECO:0000313" key="1">
    <source>
        <dbReference type="EMBL" id="KAI4340506.1"/>
    </source>
</evidence>
<comment type="caution">
    <text evidence="1">The sequence shown here is derived from an EMBL/GenBank/DDBJ whole genome shotgun (WGS) entry which is preliminary data.</text>
</comment>
<name>A0ACB9NWM8_9MYRT</name>
<reference evidence="2" key="1">
    <citation type="journal article" date="2023" name="Front. Plant Sci.">
        <title>Chromosomal-level genome assembly of Melastoma candidum provides insights into trichome evolution.</title>
        <authorList>
            <person name="Zhong Y."/>
            <person name="Wu W."/>
            <person name="Sun C."/>
            <person name="Zou P."/>
            <person name="Liu Y."/>
            <person name="Dai S."/>
            <person name="Zhou R."/>
        </authorList>
    </citation>
    <scope>NUCLEOTIDE SEQUENCE [LARGE SCALE GENOMIC DNA]</scope>
</reference>
<protein>
    <submittedName>
        <fullName evidence="1">Uncharacterized protein</fullName>
    </submittedName>
</protein>
<sequence>MESNASQSLPLKRLLGQVAIVTGGARGIGAATARLFAENGAHVVVADILDDLGTSLAESIGGLFVHCDVAKEADVKSAIASALMWKDRLDIMFNNAGVAGVEGSITNLDMGQLENLISINVHGVVHGIKHAAKAMIEGQRGGSIICTSSTAGIMGGLASHAYTLSKGAIIGLVRSSACELGVHHIRVNCISPHGVPSEMLLGAFRRLLGKEDVTAEDIWREVGQKGSLLKGRGSTADDVANAALFLATEDSGFVTGHNLVVDGGFTSASSNMSYIYR</sequence>
<proteinExistence type="predicted"/>
<evidence type="ECO:0000313" key="2">
    <source>
        <dbReference type="Proteomes" id="UP001057402"/>
    </source>
</evidence>
<accession>A0ACB9NWM8</accession>
<keyword evidence="2" id="KW-1185">Reference proteome</keyword>
<gene>
    <name evidence="1" type="ORF">MLD38_025335</name>
</gene>
<dbReference type="Proteomes" id="UP001057402">
    <property type="component" value="Chromosome 7"/>
</dbReference>
<organism evidence="1 2">
    <name type="scientific">Melastoma candidum</name>
    <dbReference type="NCBI Taxonomy" id="119954"/>
    <lineage>
        <taxon>Eukaryota</taxon>
        <taxon>Viridiplantae</taxon>
        <taxon>Streptophyta</taxon>
        <taxon>Embryophyta</taxon>
        <taxon>Tracheophyta</taxon>
        <taxon>Spermatophyta</taxon>
        <taxon>Magnoliopsida</taxon>
        <taxon>eudicotyledons</taxon>
        <taxon>Gunneridae</taxon>
        <taxon>Pentapetalae</taxon>
        <taxon>rosids</taxon>
        <taxon>malvids</taxon>
        <taxon>Myrtales</taxon>
        <taxon>Melastomataceae</taxon>
        <taxon>Melastomatoideae</taxon>
        <taxon>Melastomateae</taxon>
        <taxon>Melastoma</taxon>
    </lineage>
</organism>